<keyword evidence="3" id="KW-1185">Reference proteome</keyword>
<accession>A0A7M2YWE5</accession>
<dbReference type="PROSITE" id="PS51340">
    <property type="entry name" value="MOSC"/>
    <property type="match status" value="1"/>
</dbReference>
<dbReference type="Pfam" id="PF03476">
    <property type="entry name" value="MOSC_N"/>
    <property type="match status" value="1"/>
</dbReference>
<protein>
    <submittedName>
        <fullName evidence="2">Putative Fe-S protein</fullName>
    </submittedName>
</protein>
<feature type="domain" description="MOSC" evidence="1">
    <location>
        <begin position="108"/>
        <end position="258"/>
    </location>
</feature>
<dbReference type="SUPFAM" id="SSF50800">
    <property type="entry name" value="PK beta-barrel domain-like"/>
    <property type="match status" value="1"/>
</dbReference>
<dbReference type="EMBL" id="QQZY01000004">
    <property type="protein sequence ID" value="RDI74461.1"/>
    <property type="molecule type" value="Genomic_DNA"/>
</dbReference>
<evidence type="ECO:0000313" key="2">
    <source>
        <dbReference type="EMBL" id="RDI74461.1"/>
    </source>
</evidence>
<dbReference type="InterPro" id="IPR005303">
    <property type="entry name" value="MOCOS_middle"/>
</dbReference>
<dbReference type="AlphaFoldDB" id="A0A7M2YWE5"/>
<dbReference type="RefSeq" id="WP_114796453.1">
    <property type="nucleotide sequence ID" value="NZ_QQZY01000004.1"/>
</dbReference>
<sequence>MAATIARIAYAPVKGLALAHPDEIELEHTGLRQNRRFYLVGADGRLANGKVFGTLVQVAAEADADGTSLALRFPDGATVAGAIALGDAVETGFYGRSVAGHVVEGPWSRALSAFAGTPLRLIRADEPGAASDRAAAGAVSLVSTASLERLAREAGVEAVDGRRFRMLFTIEGADAHEEDGWVGREVRVGAATLRCNGLVGRCAVTTHDPDTGVPSLDTLHLLRAYRSHVPSDEPLPFGVRGEVVQPGSVRVGDEVRVTEPA</sequence>
<dbReference type="Gene3D" id="2.40.33.20">
    <property type="entry name" value="PK beta-barrel domain-like"/>
    <property type="match status" value="1"/>
</dbReference>
<dbReference type="GO" id="GO:0030151">
    <property type="term" value="F:molybdenum ion binding"/>
    <property type="evidence" value="ECO:0007669"/>
    <property type="project" value="InterPro"/>
</dbReference>
<reference evidence="3" key="2">
    <citation type="journal article" date="2019" name="MicrobiologyOpen">
        <title>High-quality draft genome sequence of Gaiella occulta isolated from a 150 meter deep mineral water borehole and comparison with the genome sequences of other deep-branching lineages of the phylum Actinobacteria.</title>
        <authorList>
            <person name="Severino R."/>
            <person name="Froufe H.J.C."/>
            <person name="Barroso C."/>
            <person name="Albuquerque L."/>
            <person name="Lobo-da-Cunha A."/>
            <person name="da Costa M.S."/>
            <person name="Egas C."/>
        </authorList>
    </citation>
    <scope>NUCLEOTIDE SEQUENCE [LARGE SCALE GENOMIC DNA]</scope>
    <source>
        <strain evidence="3">F2-233</strain>
    </source>
</reference>
<dbReference type="GO" id="GO:0030170">
    <property type="term" value="F:pyridoxal phosphate binding"/>
    <property type="evidence" value="ECO:0007669"/>
    <property type="project" value="InterPro"/>
</dbReference>
<dbReference type="Proteomes" id="UP000254134">
    <property type="component" value="Unassembled WGS sequence"/>
</dbReference>
<reference evidence="2 3" key="1">
    <citation type="submission" date="2018-07" db="EMBL/GenBank/DDBJ databases">
        <title>High-quality-draft genome sequence of Gaiella occulta.</title>
        <authorList>
            <person name="Severino R."/>
            <person name="Froufe H.J.C."/>
            <person name="Rainey F.A."/>
            <person name="Barroso C."/>
            <person name="Albuquerque L."/>
            <person name="Lobo-Da-Cunha A."/>
            <person name="Da Costa M.S."/>
            <person name="Egas C."/>
        </authorList>
    </citation>
    <scope>NUCLEOTIDE SEQUENCE [LARGE SCALE GENOMIC DNA]</scope>
    <source>
        <strain evidence="2 3">F2-233</strain>
    </source>
</reference>
<evidence type="ECO:0000313" key="3">
    <source>
        <dbReference type="Proteomes" id="UP000254134"/>
    </source>
</evidence>
<comment type="caution">
    <text evidence="2">The sequence shown here is derived from an EMBL/GenBank/DDBJ whole genome shotgun (WGS) entry which is preliminary data.</text>
</comment>
<dbReference type="OrthoDB" id="9793178at2"/>
<evidence type="ECO:0000259" key="1">
    <source>
        <dbReference type="PROSITE" id="PS51340"/>
    </source>
</evidence>
<dbReference type="InterPro" id="IPR011037">
    <property type="entry name" value="Pyrv_Knase-like_insert_dom_sf"/>
</dbReference>
<dbReference type="Pfam" id="PF03473">
    <property type="entry name" value="MOSC"/>
    <property type="match status" value="1"/>
</dbReference>
<name>A0A7M2YWE5_9ACTN</name>
<organism evidence="2 3">
    <name type="scientific">Gaiella occulta</name>
    <dbReference type="NCBI Taxonomy" id="1002870"/>
    <lineage>
        <taxon>Bacteria</taxon>
        <taxon>Bacillati</taxon>
        <taxon>Actinomycetota</taxon>
        <taxon>Thermoleophilia</taxon>
        <taxon>Gaiellales</taxon>
        <taxon>Gaiellaceae</taxon>
        <taxon>Gaiella</taxon>
    </lineage>
</organism>
<proteinExistence type="predicted"/>
<gene>
    <name evidence="2" type="ORF">Gocc_2037</name>
</gene>
<dbReference type="SUPFAM" id="SSF141673">
    <property type="entry name" value="MOSC N-terminal domain-like"/>
    <property type="match status" value="1"/>
</dbReference>
<dbReference type="GO" id="GO:0003824">
    <property type="term" value="F:catalytic activity"/>
    <property type="evidence" value="ECO:0007669"/>
    <property type="project" value="InterPro"/>
</dbReference>
<dbReference type="InterPro" id="IPR005302">
    <property type="entry name" value="MoCF_Sase_C"/>
</dbReference>